<dbReference type="GO" id="GO:0004176">
    <property type="term" value="F:ATP-dependent peptidase activity"/>
    <property type="evidence" value="ECO:0007669"/>
    <property type="project" value="InterPro"/>
</dbReference>
<reference evidence="2 3" key="1">
    <citation type="submission" date="2016-10" db="EMBL/GenBank/DDBJ databases">
        <authorList>
            <person name="de Groot N.N."/>
        </authorList>
    </citation>
    <scope>NUCLEOTIDE SEQUENCE [LARGE SCALE GENOMIC DNA]</scope>
    <source>
        <strain evidence="2 3">CGMCC 1.8894</strain>
    </source>
</reference>
<dbReference type="GO" id="GO:0004222">
    <property type="term" value="F:metalloendopeptidase activity"/>
    <property type="evidence" value="ECO:0007669"/>
    <property type="project" value="InterPro"/>
</dbReference>
<dbReference type="Gene3D" id="1.20.58.760">
    <property type="entry name" value="Peptidase M41"/>
    <property type="match status" value="1"/>
</dbReference>
<evidence type="ECO:0000313" key="3">
    <source>
        <dbReference type="Proteomes" id="UP000198539"/>
    </source>
</evidence>
<dbReference type="GO" id="GO:0006508">
    <property type="term" value="P:proteolysis"/>
    <property type="evidence" value="ECO:0007669"/>
    <property type="project" value="InterPro"/>
</dbReference>
<gene>
    <name evidence="2" type="ORF">SAMN04488238_1651</name>
</gene>
<dbReference type="EMBL" id="FNOM01000065">
    <property type="protein sequence ID" value="SDX98276.1"/>
    <property type="molecule type" value="Genomic_DNA"/>
</dbReference>
<proteinExistence type="predicted"/>
<dbReference type="STRING" id="564137.SAMN04488238_1651"/>
<dbReference type="AlphaFoldDB" id="A0A1H3G4U9"/>
<evidence type="ECO:0000256" key="1">
    <source>
        <dbReference type="SAM" id="MobiDB-lite"/>
    </source>
</evidence>
<organism evidence="2 3">
    <name type="scientific">Roseicitreum antarcticum</name>
    <dbReference type="NCBI Taxonomy" id="564137"/>
    <lineage>
        <taxon>Bacteria</taxon>
        <taxon>Pseudomonadati</taxon>
        <taxon>Pseudomonadota</taxon>
        <taxon>Alphaproteobacteria</taxon>
        <taxon>Rhodobacterales</taxon>
        <taxon>Paracoccaceae</taxon>
        <taxon>Roseicitreum</taxon>
    </lineage>
</organism>
<dbReference type="InterPro" id="IPR037219">
    <property type="entry name" value="Peptidase_M41-like"/>
</dbReference>
<accession>A0A1H3G4U9</accession>
<sequence>PKTPLTRWQMPRNPEISSVPRRAFQHRAGHSLRRLQLSANGGFTFRASAIRQGTVPEFEYELTIILAGRAAERAILASVSAGAGGSEESDLALATRLQLQFDREFGLGANGNAWLGPVDMKRITSAERDRARVKLDQFERRAQQLLAPHRDLLEHLADHLLAVREMDTEDLRPWLENLAPSRPEQSGDRALTTDQR</sequence>
<dbReference type="GO" id="GO:0005524">
    <property type="term" value="F:ATP binding"/>
    <property type="evidence" value="ECO:0007669"/>
    <property type="project" value="InterPro"/>
</dbReference>
<evidence type="ECO:0000313" key="2">
    <source>
        <dbReference type="EMBL" id="SDX98276.1"/>
    </source>
</evidence>
<feature type="non-terminal residue" evidence="2">
    <location>
        <position position="1"/>
    </location>
</feature>
<keyword evidence="3" id="KW-1185">Reference proteome</keyword>
<feature type="region of interest" description="Disordered" evidence="1">
    <location>
        <begin position="176"/>
        <end position="196"/>
    </location>
</feature>
<dbReference type="SUPFAM" id="SSF140990">
    <property type="entry name" value="FtsH protease domain-like"/>
    <property type="match status" value="1"/>
</dbReference>
<protein>
    <submittedName>
        <fullName evidence="2">Peptidase family M41</fullName>
    </submittedName>
</protein>
<name>A0A1H3G4U9_9RHOB</name>
<dbReference type="Proteomes" id="UP000198539">
    <property type="component" value="Unassembled WGS sequence"/>
</dbReference>